<proteinExistence type="predicted"/>
<name>A0A8H3UGK4_VENIN</name>
<reference evidence="4 5" key="1">
    <citation type="submission" date="2019-07" db="EMBL/GenBank/DDBJ databases">
        <title>Venturia inaequalis Genome Resource.</title>
        <authorList>
            <person name="Lichtner F.J."/>
        </authorList>
    </citation>
    <scope>NUCLEOTIDE SEQUENCE [LARGE SCALE GENOMIC DNA]</scope>
    <source>
        <strain evidence="3">Bline_iso_100314</strain>
        <strain evidence="4 5">DMI_063113</strain>
    </source>
</reference>
<dbReference type="AlphaFoldDB" id="A0A8H3UGK4"/>
<comment type="caution">
    <text evidence="4">The sequence shown here is derived from an EMBL/GenBank/DDBJ whole genome shotgun (WGS) entry which is preliminary data.</text>
</comment>
<feature type="coiled-coil region" evidence="1">
    <location>
        <begin position="82"/>
        <end position="109"/>
    </location>
</feature>
<accession>A0A8H3UGK4</accession>
<keyword evidence="1" id="KW-0175">Coiled coil</keyword>
<evidence type="ECO:0000256" key="1">
    <source>
        <dbReference type="SAM" id="Coils"/>
    </source>
</evidence>
<evidence type="ECO:0000313" key="5">
    <source>
        <dbReference type="Proteomes" id="UP000490939"/>
    </source>
</evidence>
<evidence type="ECO:0000313" key="4">
    <source>
        <dbReference type="EMBL" id="KAE9969163.1"/>
    </source>
</evidence>
<feature type="region of interest" description="Disordered" evidence="2">
    <location>
        <begin position="1"/>
        <end position="72"/>
    </location>
</feature>
<feature type="compositionally biased region" description="Polar residues" evidence="2">
    <location>
        <begin position="1"/>
        <end position="15"/>
    </location>
</feature>
<dbReference type="EMBL" id="WNWR01000790">
    <property type="protein sequence ID" value="KAE9969163.1"/>
    <property type="molecule type" value="Genomic_DNA"/>
</dbReference>
<evidence type="ECO:0000313" key="3">
    <source>
        <dbReference type="EMBL" id="KAE9962741.1"/>
    </source>
</evidence>
<protein>
    <submittedName>
        <fullName evidence="4">Uncharacterized protein</fullName>
    </submittedName>
</protein>
<organism evidence="4 5">
    <name type="scientific">Venturia inaequalis</name>
    <name type="common">Apple scab fungus</name>
    <dbReference type="NCBI Taxonomy" id="5025"/>
    <lineage>
        <taxon>Eukaryota</taxon>
        <taxon>Fungi</taxon>
        <taxon>Dikarya</taxon>
        <taxon>Ascomycota</taxon>
        <taxon>Pezizomycotina</taxon>
        <taxon>Dothideomycetes</taxon>
        <taxon>Pleosporomycetidae</taxon>
        <taxon>Venturiales</taxon>
        <taxon>Venturiaceae</taxon>
        <taxon>Venturia</taxon>
    </lineage>
</organism>
<keyword evidence="5" id="KW-1185">Reference proteome</keyword>
<dbReference type="Proteomes" id="UP000433883">
    <property type="component" value="Unassembled WGS sequence"/>
</dbReference>
<feature type="region of interest" description="Disordered" evidence="2">
    <location>
        <begin position="113"/>
        <end position="133"/>
    </location>
</feature>
<dbReference type="EMBL" id="WNWQ01000975">
    <property type="protein sequence ID" value="KAE9962741.1"/>
    <property type="molecule type" value="Genomic_DNA"/>
</dbReference>
<dbReference type="Proteomes" id="UP000490939">
    <property type="component" value="Unassembled WGS sequence"/>
</dbReference>
<evidence type="ECO:0000256" key="2">
    <source>
        <dbReference type="SAM" id="MobiDB-lite"/>
    </source>
</evidence>
<gene>
    <name evidence="3" type="ORF">BLS_010066</name>
    <name evidence="4" type="ORF">EG327_010760</name>
</gene>
<sequence>MFGRNKSVSPATTHHTQTHNEKSGLFGSKRRTNSVSPPPATTKSHHGSGGLLHRNNEDSSITNARTRVMSAEAAEREADKALVAARTAVRQAREEVKRLEIEAAEEARLAKIKQGQAASLGKRGKALGRHDHV</sequence>